<protein>
    <recommendedName>
        <fullName evidence="6">Tropinone reductase I</fullName>
    </recommendedName>
</protein>
<evidence type="ECO:0000256" key="3">
    <source>
        <dbReference type="ARBA" id="ARBA00025714"/>
    </source>
</evidence>
<evidence type="ECO:0000256" key="1">
    <source>
        <dbReference type="ARBA" id="ARBA00022857"/>
    </source>
</evidence>
<dbReference type="PRINTS" id="PR00081">
    <property type="entry name" value="GDHRDH"/>
</dbReference>
<accession>A0A5D2WM94</accession>
<sequence>MNVSKMGEAGVFSKMESSRWSLQGMTALVTGGTKGLGHAIVEELAGFGAVVHTCSRTETELNNCLLEWKAKGFRVTGSVCDVSDQTQRENLLNTVSSEFNGKLNILINNVGVSTSKSVTDYTAEDVSFLTSTNFGLKH</sequence>
<dbReference type="PANTHER" id="PTHR42898:SF6">
    <property type="entry name" value="NADP-DEPENDENT MANNITOL DEHYDROGENASE"/>
    <property type="match status" value="1"/>
</dbReference>
<keyword evidence="5" id="KW-1185">Reference proteome</keyword>
<keyword evidence="1" id="KW-0521">NADP</keyword>
<dbReference type="Proteomes" id="UP000323597">
    <property type="component" value="Chromosome A13"/>
</dbReference>
<proteinExistence type="inferred from homology"/>
<organism evidence="4 5">
    <name type="scientific">Gossypium mustelinum</name>
    <name type="common">Cotton</name>
    <name type="synonym">Gossypium caicoense</name>
    <dbReference type="NCBI Taxonomy" id="34275"/>
    <lineage>
        <taxon>Eukaryota</taxon>
        <taxon>Viridiplantae</taxon>
        <taxon>Streptophyta</taxon>
        <taxon>Embryophyta</taxon>
        <taxon>Tracheophyta</taxon>
        <taxon>Spermatophyta</taxon>
        <taxon>Magnoliopsida</taxon>
        <taxon>eudicotyledons</taxon>
        <taxon>Gunneridae</taxon>
        <taxon>Pentapetalae</taxon>
        <taxon>rosids</taxon>
        <taxon>malvids</taxon>
        <taxon>Malvales</taxon>
        <taxon>Malvaceae</taxon>
        <taxon>Malvoideae</taxon>
        <taxon>Gossypium</taxon>
    </lineage>
</organism>
<dbReference type="EMBL" id="CM017648">
    <property type="protein sequence ID" value="TYJ02885.1"/>
    <property type="molecule type" value="Genomic_DNA"/>
</dbReference>
<evidence type="ECO:0000313" key="5">
    <source>
        <dbReference type="Proteomes" id="UP000323597"/>
    </source>
</evidence>
<name>A0A5D2WM94_GOSMU</name>
<evidence type="ECO:0008006" key="6">
    <source>
        <dbReference type="Google" id="ProtNLM"/>
    </source>
</evidence>
<reference evidence="4 5" key="1">
    <citation type="submission" date="2019-07" db="EMBL/GenBank/DDBJ databases">
        <title>WGS assembly of Gossypium mustelinum.</title>
        <authorList>
            <person name="Chen Z.J."/>
            <person name="Sreedasyam A."/>
            <person name="Ando A."/>
            <person name="Song Q."/>
            <person name="De L."/>
            <person name="Hulse-Kemp A."/>
            <person name="Ding M."/>
            <person name="Ye W."/>
            <person name="Kirkbride R."/>
            <person name="Jenkins J."/>
            <person name="Plott C."/>
            <person name="Lovell J."/>
            <person name="Lin Y.-M."/>
            <person name="Vaughn R."/>
            <person name="Liu B."/>
            <person name="Li W."/>
            <person name="Simpson S."/>
            <person name="Scheffler B."/>
            <person name="Saski C."/>
            <person name="Grover C."/>
            <person name="Hu G."/>
            <person name="Conover J."/>
            <person name="Carlson J."/>
            <person name="Shu S."/>
            <person name="Boston L."/>
            <person name="Williams M."/>
            <person name="Peterson D."/>
            <person name="Mcgee K."/>
            <person name="Jones D."/>
            <person name="Wendel J."/>
            <person name="Stelly D."/>
            <person name="Grimwood J."/>
            <person name="Schmutz J."/>
        </authorList>
    </citation>
    <scope>NUCLEOTIDE SEQUENCE [LARGE SCALE GENOMIC DNA]</scope>
    <source>
        <strain evidence="4">1408120.09</strain>
    </source>
</reference>
<keyword evidence="2" id="KW-0560">Oxidoreductase</keyword>
<dbReference type="GO" id="GO:0016491">
    <property type="term" value="F:oxidoreductase activity"/>
    <property type="evidence" value="ECO:0007669"/>
    <property type="project" value="UniProtKB-KW"/>
</dbReference>
<evidence type="ECO:0000256" key="2">
    <source>
        <dbReference type="ARBA" id="ARBA00023002"/>
    </source>
</evidence>
<dbReference type="Pfam" id="PF00106">
    <property type="entry name" value="adh_short"/>
    <property type="match status" value="1"/>
</dbReference>
<dbReference type="SUPFAM" id="SSF51735">
    <property type="entry name" value="NAD(P)-binding Rossmann-fold domains"/>
    <property type="match status" value="1"/>
</dbReference>
<dbReference type="AlphaFoldDB" id="A0A5D2WM94"/>
<dbReference type="InterPro" id="IPR045000">
    <property type="entry name" value="TR"/>
</dbReference>
<dbReference type="PANTHER" id="PTHR42898">
    <property type="entry name" value="TROPINONE REDUCTASE"/>
    <property type="match status" value="1"/>
</dbReference>
<dbReference type="Gene3D" id="3.40.50.720">
    <property type="entry name" value="NAD(P)-binding Rossmann-like Domain"/>
    <property type="match status" value="1"/>
</dbReference>
<dbReference type="InterPro" id="IPR036291">
    <property type="entry name" value="NAD(P)-bd_dom_sf"/>
</dbReference>
<evidence type="ECO:0000313" key="4">
    <source>
        <dbReference type="EMBL" id="TYJ02885.1"/>
    </source>
</evidence>
<dbReference type="InterPro" id="IPR002347">
    <property type="entry name" value="SDR_fam"/>
</dbReference>
<comment type="similarity">
    <text evidence="3">Belongs to the short-chain dehydrogenases/reductases (SDR) family. SDR65C subfamily.</text>
</comment>
<gene>
    <name evidence="4" type="ORF">E1A91_A13G260600v1</name>
</gene>